<feature type="region of interest" description="Disordered" evidence="1">
    <location>
        <begin position="250"/>
        <end position="276"/>
    </location>
</feature>
<dbReference type="Proteomes" id="UP000261680">
    <property type="component" value="Unplaced"/>
</dbReference>
<protein>
    <submittedName>
        <fullName evidence="3">Uncharacterized protein LOC103675285</fullName>
    </submittedName>
</protein>
<accession>A0A8M1FYM1</accession>
<dbReference type="AlphaFoldDB" id="A0A8M1FYM1"/>
<evidence type="ECO:0000313" key="2">
    <source>
        <dbReference type="Proteomes" id="UP000261680"/>
    </source>
</evidence>
<evidence type="ECO:0000256" key="1">
    <source>
        <dbReference type="SAM" id="MobiDB-lite"/>
    </source>
</evidence>
<organism evidence="2 3">
    <name type="scientific">Ursus maritimus</name>
    <name type="common">Polar bear</name>
    <name type="synonym">Thalarctos maritimus</name>
    <dbReference type="NCBI Taxonomy" id="29073"/>
    <lineage>
        <taxon>Eukaryota</taxon>
        <taxon>Metazoa</taxon>
        <taxon>Chordata</taxon>
        <taxon>Craniata</taxon>
        <taxon>Vertebrata</taxon>
        <taxon>Euteleostomi</taxon>
        <taxon>Mammalia</taxon>
        <taxon>Eutheria</taxon>
        <taxon>Laurasiatheria</taxon>
        <taxon>Carnivora</taxon>
        <taxon>Caniformia</taxon>
        <taxon>Ursidae</taxon>
        <taxon>Ursus</taxon>
    </lineage>
</organism>
<feature type="compositionally biased region" description="Pro residues" evidence="1">
    <location>
        <begin position="253"/>
        <end position="273"/>
    </location>
</feature>
<dbReference type="KEGG" id="umr:103675285"/>
<evidence type="ECO:0000313" key="3">
    <source>
        <dbReference type="RefSeq" id="XP_040487307.1"/>
    </source>
</evidence>
<feature type="region of interest" description="Disordered" evidence="1">
    <location>
        <begin position="348"/>
        <end position="398"/>
    </location>
</feature>
<feature type="compositionally biased region" description="Polar residues" evidence="1">
    <location>
        <begin position="368"/>
        <end position="378"/>
    </location>
</feature>
<name>A0A8M1FYM1_URSMA</name>
<keyword evidence="2" id="KW-1185">Reference proteome</keyword>
<feature type="region of interest" description="Disordered" evidence="1">
    <location>
        <begin position="155"/>
        <end position="196"/>
    </location>
</feature>
<sequence length="446" mass="47606">MSAQEPRQVPRLATPAAGKGGKLCHPALWHRPLTFGTHALCISCERLSDGEGTVVTGDKQAAGLLPVESCRGRISQVGSVEEGAGPAARSPLEGALEGLWGLLGLHTWLRASTAQTLVTLSREKVLWQLGSLQTLADQLAKLPGRDVGPVWPELVELTPPTGPLPQSPTSPSEAADPSAPGRFLTAHRRNRGAGERRVLSRLRGLRPAFWEEDGVKVGEAAPHSPPPLPALRFPSHRALPALCPPSWGWPPGTSSPPDPPCASASPPPRPLPWPNRHQSAWQHLPLSEFPRSAACPASHWTLGSTGTSRQSCPGLQAVALCPVNPNQNTSQEDPGPAQPELELPSRLTDEKTRAPPNPLASASHLQGRRNSFPGSTRTCGIPDPQHRLDDQEETGPWDKTSEDFQQLLSGQTKALLTICCCSDLFGLGLPGRAYPTPPTSTQHKHS</sequence>
<reference evidence="3" key="1">
    <citation type="submission" date="2025-08" db="UniProtKB">
        <authorList>
            <consortium name="RefSeq"/>
        </authorList>
    </citation>
    <scope>IDENTIFICATION</scope>
    <source>
        <tissue evidence="3">Whole blood</tissue>
    </source>
</reference>
<proteinExistence type="predicted"/>
<dbReference type="GeneID" id="103675285"/>
<dbReference type="RefSeq" id="XP_040487307.1">
    <property type="nucleotide sequence ID" value="XM_040631373.1"/>
</dbReference>
<feature type="region of interest" description="Disordered" evidence="1">
    <location>
        <begin position="323"/>
        <end position="342"/>
    </location>
</feature>
<gene>
    <name evidence="3" type="primary">LOC103675285</name>
</gene>